<dbReference type="Proteomes" id="UP000252255">
    <property type="component" value="Unassembled WGS sequence"/>
</dbReference>
<dbReference type="InterPro" id="IPR041698">
    <property type="entry name" value="Methyltransf_25"/>
</dbReference>
<feature type="domain" description="Methyltransferase" evidence="1">
    <location>
        <begin position="25"/>
        <end position="108"/>
    </location>
</feature>
<proteinExistence type="predicted"/>
<dbReference type="Gene3D" id="3.40.50.150">
    <property type="entry name" value="Vaccinia Virus protein VP39"/>
    <property type="match status" value="1"/>
</dbReference>
<evidence type="ECO:0000313" key="3">
    <source>
        <dbReference type="Proteomes" id="UP000252255"/>
    </source>
</evidence>
<dbReference type="Pfam" id="PF13649">
    <property type="entry name" value="Methyltransf_25"/>
    <property type="match status" value="1"/>
</dbReference>
<dbReference type="OrthoDB" id="5298787at2"/>
<evidence type="ECO:0000313" key="2">
    <source>
        <dbReference type="EMBL" id="RCK44005.1"/>
    </source>
</evidence>
<dbReference type="SUPFAM" id="SSF53335">
    <property type="entry name" value="S-adenosyl-L-methionine-dependent methyltransferases"/>
    <property type="match status" value="1"/>
</dbReference>
<accession>A0A367WRA3</accession>
<reference evidence="2 3" key="1">
    <citation type="submission" date="2014-07" db="EMBL/GenBank/DDBJ databases">
        <title>Draft genome sequence of Thalassospira profundimaris PR54-5.</title>
        <authorList>
            <person name="Lai Q."/>
            <person name="Shao Z."/>
        </authorList>
    </citation>
    <scope>NUCLEOTIDE SEQUENCE [LARGE SCALE GENOMIC DNA]</scope>
    <source>
        <strain evidence="2 3">PR54-5</strain>
    </source>
</reference>
<evidence type="ECO:0000259" key="1">
    <source>
        <dbReference type="Pfam" id="PF13649"/>
    </source>
</evidence>
<dbReference type="InterPro" id="IPR029063">
    <property type="entry name" value="SAM-dependent_MTases_sf"/>
</dbReference>
<dbReference type="CDD" id="cd02440">
    <property type="entry name" value="AdoMet_MTases"/>
    <property type="match status" value="1"/>
</dbReference>
<dbReference type="EMBL" id="JPWI01000011">
    <property type="protein sequence ID" value="RCK44005.1"/>
    <property type="molecule type" value="Genomic_DNA"/>
</dbReference>
<sequence>MSSQLPSNWITQHCPAPSAGQNHALDLACGAGRHSFWLAQQGWDVTALDRDLSRVDHLAHQLADQSINWQQADLETGHWPPGNQQFDLIVVVNYLHRPLFDHLRNATRSGGTIVYETFMTGNEKIGRPRSPDFLLEKDELKNIFADWDIVAFQQGPVRHGDSGITAIKQAIVAQRPLTS</sequence>
<protein>
    <recommendedName>
        <fullName evidence="1">Methyltransferase domain-containing protein</fullName>
    </recommendedName>
</protein>
<dbReference type="RefSeq" id="WP_114099149.1">
    <property type="nucleotide sequence ID" value="NZ_JPWI01000011.1"/>
</dbReference>
<dbReference type="AlphaFoldDB" id="A0A367WRA3"/>
<comment type="caution">
    <text evidence="2">The sequence shown here is derived from an EMBL/GenBank/DDBJ whole genome shotgun (WGS) entry which is preliminary data.</text>
</comment>
<name>A0A367WRA3_9PROT</name>
<gene>
    <name evidence="2" type="ORF">TH30_16720</name>
</gene>
<organism evidence="2 3">
    <name type="scientific">Thalassospira profundimaris</name>
    <dbReference type="NCBI Taxonomy" id="502049"/>
    <lineage>
        <taxon>Bacteria</taxon>
        <taxon>Pseudomonadati</taxon>
        <taxon>Pseudomonadota</taxon>
        <taxon>Alphaproteobacteria</taxon>
        <taxon>Rhodospirillales</taxon>
        <taxon>Thalassospiraceae</taxon>
        <taxon>Thalassospira</taxon>
    </lineage>
</organism>